<dbReference type="InterPro" id="IPR013691">
    <property type="entry name" value="MeTrfase_14"/>
</dbReference>
<dbReference type="EMBL" id="VBAL01000144">
    <property type="protein sequence ID" value="TMI99063.1"/>
    <property type="molecule type" value="Genomic_DNA"/>
</dbReference>
<evidence type="ECO:0000259" key="2">
    <source>
        <dbReference type="Pfam" id="PF08484"/>
    </source>
</evidence>
<feature type="non-terminal residue" evidence="3">
    <location>
        <position position="1"/>
    </location>
</feature>
<gene>
    <name evidence="3" type="ORF">E6H01_11510</name>
</gene>
<evidence type="ECO:0000313" key="3">
    <source>
        <dbReference type="EMBL" id="TMI99063.1"/>
    </source>
</evidence>
<proteinExistence type="predicted"/>
<dbReference type="AlphaFoldDB" id="A0A537KTJ2"/>
<dbReference type="Pfam" id="PF08484">
    <property type="entry name" value="Methyltransf_14"/>
    <property type="match status" value="1"/>
</dbReference>
<feature type="domain" description="C-methyltransferase" evidence="2">
    <location>
        <begin position="1"/>
        <end position="160"/>
    </location>
</feature>
<accession>A0A537KTJ2</accession>
<dbReference type="Proteomes" id="UP000319353">
    <property type="component" value="Unassembled WGS sequence"/>
</dbReference>
<reference evidence="3 4" key="1">
    <citation type="journal article" date="2019" name="Nat. Microbiol.">
        <title>Mediterranean grassland soil C-N compound turnover is dependent on rainfall and depth, and is mediated by genomically divergent microorganisms.</title>
        <authorList>
            <person name="Diamond S."/>
            <person name="Andeer P.F."/>
            <person name="Li Z."/>
            <person name="Crits-Christoph A."/>
            <person name="Burstein D."/>
            <person name="Anantharaman K."/>
            <person name="Lane K.R."/>
            <person name="Thomas B.C."/>
            <person name="Pan C."/>
            <person name="Northen T.R."/>
            <person name="Banfield J.F."/>
        </authorList>
    </citation>
    <scope>NUCLEOTIDE SEQUENCE [LARGE SCALE GENOMIC DNA]</scope>
    <source>
        <strain evidence="3">NP_4</strain>
    </source>
</reference>
<name>A0A537KTJ2_9BACT</name>
<protein>
    <recommendedName>
        <fullName evidence="2">C-methyltransferase domain-containing protein</fullName>
    </recommendedName>
</protein>
<comment type="caution">
    <text evidence="3">The sequence shown here is derived from an EMBL/GenBank/DDBJ whole genome shotgun (WGS) entry which is preliminary data.</text>
</comment>
<evidence type="ECO:0000313" key="4">
    <source>
        <dbReference type="Proteomes" id="UP000319353"/>
    </source>
</evidence>
<sequence>NGGSFRLFIRREEAGPVPGDIQRTIHAVEEREERLGLASDEPYLRFKTQAEKVSRELRALLNEIAAIGKKVYVYGASTKGNTILQYCGIDKTTIPRAADRNPDKWRRRTLGSDILIIPEEQARRESPDYFLVLPWHFIDGFKRREQEFLTRGGKFILPLPEVRVIGLDSSSAGLCPWPVWISSLSTGAAGRSPI</sequence>
<keyword evidence="1" id="KW-0175">Coiled coil</keyword>
<dbReference type="Gene3D" id="3.40.50.720">
    <property type="entry name" value="NAD(P)-binding Rossmann-like Domain"/>
    <property type="match status" value="1"/>
</dbReference>
<evidence type="ECO:0000256" key="1">
    <source>
        <dbReference type="SAM" id="Coils"/>
    </source>
</evidence>
<organism evidence="3 4">
    <name type="scientific">Candidatus Segetimicrobium genomatis</name>
    <dbReference type="NCBI Taxonomy" id="2569760"/>
    <lineage>
        <taxon>Bacteria</taxon>
        <taxon>Bacillati</taxon>
        <taxon>Candidatus Sysuimicrobiota</taxon>
        <taxon>Candidatus Sysuimicrobiia</taxon>
        <taxon>Candidatus Sysuimicrobiales</taxon>
        <taxon>Candidatus Segetimicrobiaceae</taxon>
        <taxon>Candidatus Segetimicrobium</taxon>
    </lineage>
</organism>
<feature type="coiled-coil region" evidence="1">
    <location>
        <begin position="43"/>
        <end position="70"/>
    </location>
</feature>